<comment type="caution">
    <text evidence="3">The sequence shown here is derived from an EMBL/GenBank/DDBJ whole genome shotgun (WGS) entry which is preliminary data.</text>
</comment>
<evidence type="ECO:0000256" key="1">
    <source>
        <dbReference type="SAM" id="SignalP"/>
    </source>
</evidence>
<feature type="domain" description="AB hydrolase-1" evidence="2">
    <location>
        <begin position="53"/>
        <end position="271"/>
    </location>
</feature>
<dbReference type="Proteomes" id="UP000264036">
    <property type="component" value="Unassembled WGS sequence"/>
</dbReference>
<dbReference type="PRINTS" id="PR00111">
    <property type="entry name" value="ABHYDROLASE"/>
</dbReference>
<organism evidence="3 4">
    <name type="scientific">Advenella kashmirensis</name>
    <dbReference type="NCBI Taxonomy" id="310575"/>
    <lineage>
        <taxon>Bacteria</taxon>
        <taxon>Pseudomonadati</taxon>
        <taxon>Pseudomonadota</taxon>
        <taxon>Betaproteobacteria</taxon>
        <taxon>Burkholderiales</taxon>
        <taxon>Alcaligenaceae</taxon>
    </lineage>
</organism>
<name>A0A356LAS8_9BURK</name>
<evidence type="ECO:0000313" key="3">
    <source>
        <dbReference type="EMBL" id="HBP28052.1"/>
    </source>
</evidence>
<evidence type="ECO:0000313" key="4">
    <source>
        <dbReference type="Proteomes" id="UP000264036"/>
    </source>
</evidence>
<dbReference type="InterPro" id="IPR029058">
    <property type="entry name" value="AB_hydrolase_fold"/>
</dbReference>
<dbReference type="Gene3D" id="3.40.50.1820">
    <property type="entry name" value="alpha/beta hydrolase"/>
    <property type="match status" value="1"/>
</dbReference>
<dbReference type="PANTHER" id="PTHR43798:SF33">
    <property type="entry name" value="HYDROLASE, PUTATIVE (AFU_ORTHOLOGUE AFUA_2G14860)-RELATED"/>
    <property type="match status" value="1"/>
</dbReference>
<protein>
    <submittedName>
        <fullName evidence="3">Alpha/beta hydrolase</fullName>
    </submittedName>
</protein>
<sequence>MNKLLSLVVGMGLAAQVFTVHANASKIADTQTRVIQTDKGAKVEVFINGTGTPIVLLPSRGRGAEDFDPLVPFLQKKGYQVIRPEPRGIGKSLGPTENITLHDLADDINQVIQQVAKKPVIIAGHAFGNWVARMTAVDHPDAVRGVIIIAAAAKSYPEAMPELVEKVRHATDQSVPQAQRLAALQFGFFAKGHDARSWLNGSYGDVAKSQRAAGKATPQSEWWSGGHAPLLEVQGELDPFKPESTRQEMKEEFGARISTVVIANASHALVPEQPQALADALDNWIKTLKP</sequence>
<gene>
    <name evidence="3" type="ORF">DD666_01385</name>
</gene>
<evidence type="ECO:0000259" key="2">
    <source>
        <dbReference type="Pfam" id="PF00561"/>
    </source>
</evidence>
<keyword evidence="3" id="KW-0378">Hydrolase</keyword>
<dbReference type="InterPro" id="IPR050266">
    <property type="entry name" value="AB_hydrolase_sf"/>
</dbReference>
<dbReference type="GO" id="GO:0016020">
    <property type="term" value="C:membrane"/>
    <property type="evidence" value="ECO:0007669"/>
    <property type="project" value="TreeGrafter"/>
</dbReference>
<reference evidence="3 4" key="1">
    <citation type="journal article" date="2018" name="Nat. Biotechnol.">
        <title>A standardized bacterial taxonomy based on genome phylogeny substantially revises the tree of life.</title>
        <authorList>
            <person name="Parks D.H."/>
            <person name="Chuvochina M."/>
            <person name="Waite D.W."/>
            <person name="Rinke C."/>
            <person name="Skarshewski A."/>
            <person name="Chaumeil P.A."/>
            <person name="Hugenholtz P."/>
        </authorList>
    </citation>
    <scope>NUCLEOTIDE SEQUENCE [LARGE SCALE GENOMIC DNA]</scope>
    <source>
        <strain evidence="3">UBA10707</strain>
    </source>
</reference>
<dbReference type="Pfam" id="PF00561">
    <property type="entry name" value="Abhydrolase_1"/>
    <property type="match status" value="1"/>
</dbReference>
<dbReference type="SUPFAM" id="SSF53474">
    <property type="entry name" value="alpha/beta-Hydrolases"/>
    <property type="match status" value="1"/>
</dbReference>
<proteinExistence type="predicted"/>
<keyword evidence="1" id="KW-0732">Signal</keyword>
<dbReference type="InterPro" id="IPR000073">
    <property type="entry name" value="AB_hydrolase_1"/>
</dbReference>
<feature type="chain" id="PRO_5016775053" evidence="1">
    <location>
        <begin position="23"/>
        <end position="290"/>
    </location>
</feature>
<dbReference type="EMBL" id="DOEK01000004">
    <property type="protein sequence ID" value="HBP28052.1"/>
    <property type="molecule type" value="Genomic_DNA"/>
</dbReference>
<accession>A0A356LAS8</accession>
<dbReference type="PANTHER" id="PTHR43798">
    <property type="entry name" value="MONOACYLGLYCEROL LIPASE"/>
    <property type="match status" value="1"/>
</dbReference>
<feature type="signal peptide" evidence="1">
    <location>
        <begin position="1"/>
        <end position="22"/>
    </location>
</feature>
<dbReference type="GO" id="GO:0016787">
    <property type="term" value="F:hydrolase activity"/>
    <property type="evidence" value="ECO:0007669"/>
    <property type="project" value="UniProtKB-KW"/>
</dbReference>
<dbReference type="AlphaFoldDB" id="A0A356LAS8"/>